<organism evidence="5 6">
    <name type="scientific">Dendrobium catenatum</name>
    <dbReference type="NCBI Taxonomy" id="906689"/>
    <lineage>
        <taxon>Eukaryota</taxon>
        <taxon>Viridiplantae</taxon>
        <taxon>Streptophyta</taxon>
        <taxon>Embryophyta</taxon>
        <taxon>Tracheophyta</taxon>
        <taxon>Spermatophyta</taxon>
        <taxon>Magnoliopsida</taxon>
        <taxon>Liliopsida</taxon>
        <taxon>Asparagales</taxon>
        <taxon>Orchidaceae</taxon>
        <taxon>Epidendroideae</taxon>
        <taxon>Malaxideae</taxon>
        <taxon>Dendrobiinae</taxon>
        <taxon>Dendrobium</taxon>
    </lineage>
</organism>
<dbReference type="InterPro" id="IPR027417">
    <property type="entry name" value="P-loop_NTPase"/>
</dbReference>
<dbReference type="GO" id="GO:0016887">
    <property type="term" value="F:ATP hydrolysis activity"/>
    <property type="evidence" value="ECO:0007669"/>
    <property type="project" value="RHEA"/>
</dbReference>
<dbReference type="GO" id="GO:0005524">
    <property type="term" value="F:ATP binding"/>
    <property type="evidence" value="ECO:0007669"/>
    <property type="project" value="UniProtKB-KW"/>
</dbReference>
<dbReference type="PANTHER" id="PTHR10492">
    <property type="match status" value="1"/>
</dbReference>
<dbReference type="AlphaFoldDB" id="A0A2I0XEU5"/>
<keyword evidence="1 5" id="KW-0347">Helicase</keyword>
<evidence type="ECO:0000259" key="2">
    <source>
        <dbReference type="Pfam" id="PF05970"/>
    </source>
</evidence>
<dbReference type="InterPro" id="IPR049163">
    <property type="entry name" value="Pif1-like_2B_dom"/>
</dbReference>
<keyword evidence="1" id="KW-0378">Hydrolase</keyword>
<comment type="catalytic activity">
    <reaction evidence="1">
        <text>ATP + H2O = ADP + phosphate + H(+)</text>
        <dbReference type="Rhea" id="RHEA:13065"/>
        <dbReference type="ChEBI" id="CHEBI:15377"/>
        <dbReference type="ChEBI" id="CHEBI:15378"/>
        <dbReference type="ChEBI" id="CHEBI:30616"/>
        <dbReference type="ChEBI" id="CHEBI:43474"/>
        <dbReference type="ChEBI" id="CHEBI:456216"/>
        <dbReference type="EC" id="5.6.2.3"/>
    </reaction>
</comment>
<dbReference type="Pfam" id="PF14214">
    <property type="entry name" value="Helitron_like_N"/>
    <property type="match status" value="1"/>
</dbReference>
<accession>A0A2I0XEU5</accession>
<evidence type="ECO:0000256" key="1">
    <source>
        <dbReference type="RuleBase" id="RU363044"/>
    </source>
</evidence>
<keyword evidence="1" id="KW-0234">DNA repair</keyword>
<dbReference type="InterPro" id="IPR010285">
    <property type="entry name" value="DNA_helicase_pif1-like_DEAD"/>
</dbReference>
<evidence type="ECO:0000259" key="4">
    <source>
        <dbReference type="Pfam" id="PF21530"/>
    </source>
</evidence>
<keyword evidence="1" id="KW-0547">Nucleotide-binding</keyword>
<dbReference type="GO" id="GO:0043139">
    <property type="term" value="F:5'-3' DNA helicase activity"/>
    <property type="evidence" value="ECO:0007669"/>
    <property type="project" value="UniProtKB-EC"/>
</dbReference>
<evidence type="ECO:0000259" key="3">
    <source>
        <dbReference type="Pfam" id="PF14214"/>
    </source>
</evidence>
<keyword evidence="1" id="KW-0227">DNA damage</keyword>
<dbReference type="GO" id="GO:0006310">
    <property type="term" value="P:DNA recombination"/>
    <property type="evidence" value="ECO:0007669"/>
    <property type="project" value="UniProtKB-KW"/>
</dbReference>
<sequence length="976" mass="112803">MTCNPDWKEIQNELKPGQMAQDRPDLTTRIFRSKLQDLKDQLFKKYIFGGVAAHVYVIEFQKRGLPHAHFLIILKTAFKITVPVQFDRIVSAELPDPSKYKRLHELVVKHMMHGPCGNLNKNNACMKKGLCKNKYPRSFSSQTIVGDDSYPIYRRRNDGQQVKVRNKYLDNRWVIPYNPYLLSRYNCHINVEICSGIKAVKYIYKYIYKGHDKISVSISQKNGEQPFDEIQQYQDGRWVSAPEALWRIFEFDLNEMYPSVCNLQLHLEDQQSVYYKYNQNLVDILKRNAGKKSMLTEFFHLNKSDSEAKKYLYREIPEKYVWDKTKKIWKQRQRYDQIGRINTTNPSDGERYYLRILLNHVYGPTSFSDLLQVHGNQCSTFKEAAEKHGLLETDHYISDCLDDASNYQMPSALRQLFSILLIYCEPTNVLQLWNDYYIDLSHDYQTNKEISSNECISKTLLDINTYLERMGRTIDDFDLPKEIFEERHVITPVEDIDMVLTLNIDQRNAYQEIINRVDKKQSGMFFIDGPGGTGKTYLYRALLATLRNNGHLAIATATSGVAASILPGGRTAHSRFKIPINSTETSLCSIKKQSGLAQLLKKASILIWDEAPMVKRTAIESLDRTLKDIMNNSIYFGGKVIVFGGDFRQVLPVVRRASRLETINYSMVKSYLWSDMEVFSLRENMRARTDQLFCDFILRIGNGDEEENEDGLVHIPDEMIIDYFDDQTSEDLLINVIFPSLQDKSTCSDYIMERSILATKNEYVDRLNQKLIKIFPGDDVTYFSFDSVTDDSSNLYQVEFLNSLTPNGLPPHRLTLKKNCPIMLLRNLDPSNGSCNRTRMICKSFKNNVVVARISMGQFSGKIVMIPRIPLCVSDDEALPFKFQRKQFPIRLCFAMTINKSQGQTIPNVGIYLPHNVFSHGQLYVALSRGISMSQTKVLIIPDKYTSTQGSYTKNIVYKEIFKSFKQSEGMNIHLN</sequence>
<reference evidence="5 6" key="1">
    <citation type="journal article" date="2016" name="Sci. Rep.">
        <title>The Dendrobium catenatum Lindl. genome sequence provides insights into polysaccharide synthase, floral development and adaptive evolution.</title>
        <authorList>
            <person name="Zhang G.Q."/>
            <person name="Xu Q."/>
            <person name="Bian C."/>
            <person name="Tsai W.C."/>
            <person name="Yeh C.M."/>
            <person name="Liu K.W."/>
            <person name="Yoshida K."/>
            <person name="Zhang L.S."/>
            <person name="Chang S.B."/>
            <person name="Chen F."/>
            <person name="Shi Y."/>
            <person name="Su Y.Y."/>
            <person name="Zhang Y.Q."/>
            <person name="Chen L.J."/>
            <person name="Yin Y."/>
            <person name="Lin M."/>
            <person name="Huang H."/>
            <person name="Deng H."/>
            <person name="Wang Z.W."/>
            <person name="Zhu S.L."/>
            <person name="Zhao X."/>
            <person name="Deng C."/>
            <person name="Niu S.C."/>
            <person name="Huang J."/>
            <person name="Wang M."/>
            <person name="Liu G.H."/>
            <person name="Yang H.J."/>
            <person name="Xiao X.J."/>
            <person name="Hsiao Y.Y."/>
            <person name="Wu W.L."/>
            <person name="Chen Y.Y."/>
            <person name="Mitsuda N."/>
            <person name="Ohme-Takagi M."/>
            <person name="Luo Y.B."/>
            <person name="Van de Peer Y."/>
            <person name="Liu Z.J."/>
        </authorList>
    </citation>
    <scope>NUCLEOTIDE SEQUENCE [LARGE SCALE GENOMIC DNA]</scope>
    <source>
        <tissue evidence="5">The whole plant</tissue>
    </source>
</reference>
<dbReference type="SUPFAM" id="SSF52540">
    <property type="entry name" value="P-loop containing nucleoside triphosphate hydrolases"/>
    <property type="match status" value="2"/>
</dbReference>
<feature type="domain" description="DNA helicase Pif1-like DEAD-box helicase" evidence="2">
    <location>
        <begin position="502"/>
        <end position="709"/>
    </location>
</feature>
<dbReference type="EMBL" id="KZ501946">
    <property type="protein sequence ID" value="PKU86420.1"/>
    <property type="molecule type" value="Genomic_DNA"/>
</dbReference>
<keyword evidence="6" id="KW-1185">Reference proteome</keyword>
<dbReference type="Proteomes" id="UP000233837">
    <property type="component" value="Unassembled WGS sequence"/>
</dbReference>
<proteinExistence type="inferred from homology"/>
<keyword evidence="1" id="KW-0233">DNA recombination</keyword>
<evidence type="ECO:0000313" key="6">
    <source>
        <dbReference type="Proteomes" id="UP000233837"/>
    </source>
</evidence>
<protein>
    <recommendedName>
        <fullName evidence="1">ATP-dependent DNA helicase</fullName>
        <ecNumber evidence="1">5.6.2.3</ecNumber>
    </recommendedName>
</protein>
<dbReference type="PANTHER" id="PTHR10492:SF94">
    <property type="entry name" value="ATP-DEPENDENT DNA HELICASE"/>
    <property type="match status" value="1"/>
</dbReference>
<dbReference type="GO" id="GO:0000723">
    <property type="term" value="P:telomere maintenance"/>
    <property type="evidence" value="ECO:0007669"/>
    <property type="project" value="InterPro"/>
</dbReference>
<feature type="domain" description="DNA helicase Pif1-like 2B" evidence="4">
    <location>
        <begin position="799"/>
        <end position="842"/>
    </location>
</feature>
<name>A0A2I0XEU5_9ASPA</name>
<dbReference type="EC" id="5.6.2.3" evidence="1"/>
<dbReference type="STRING" id="906689.A0A2I0XEU5"/>
<dbReference type="CDD" id="cd18809">
    <property type="entry name" value="SF1_C_RecD"/>
    <property type="match status" value="1"/>
</dbReference>
<dbReference type="Pfam" id="PF21530">
    <property type="entry name" value="Pif1_2B_dom"/>
    <property type="match status" value="1"/>
</dbReference>
<gene>
    <name evidence="5" type="ORF">MA16_Dca025243</name>
</gene>
<reference evidence="5 6" key="2">
    <citation type="journal article" date="2017" name="Nature">
        <title>The Apostasia genome and the evolution of orchids.</title>
        <authorList>
            <person name="Zhang G.Q."/>
            <person name="Liu K.W."/>
            <person name="Li Z."/>
            <person name="Lohaus R."/>
            <person name="Hsiao Y.Y."/>
            <person name="Niu S.C."/>
            <person name="Wang J.Y."/>
            <person name="Lin Y.C."/>
            <person name="Xu Q."/>
            <person name="Chen L.J."/>
            <person name="Yoshida K."/>
            <person name="Fujiwara S."/>
            <person name="Wang Z.W."/>
            <person name="Zhang Y.Q."/>
            <person name="Mitsuda N."/>
            <person name="Wang M."/>
            <person name="Liu G.H."/>
            <person name="Pecoraro L."/>
            <person name="Huang H.X."/>
            <person name="Xiao X.J."/>
            <person name="Lin M."/>
            <person name="Wu X.Y."/>
            <person name="Wu W.L."/>
            <person name="Chen Y.Y."/>
            <person name="Chang S.B."/>
            <person name="Sakamoto S."/>
            <person name="Ohme-Takagi M."/>
            <person name="Yagi M."/>
            <person name="Zeng S.J."/>
            <person name="Shen C.Y."/>
            <person name="Yeh C.M."/>
            <person name="Luo Y.B."/>
            <person name="Tsai W.C."/>
            <person name="Van de Peer Y."/>
            <person name="Liu Z.J."/>
        </authorList>
    </citation>
    <scope>NUCLEOTIDE SEQUENCE [LARGE SCALE GENOMIC DNA]</scope>
    <source>
        <tissue evidence="5">The whole plant</tissue>
    </source>
</reference>
<dbReference type="Pfam" id="PF05970">
    <property type="entry name" value="PIF1"/>
    <property type="match status" value="1"/>
</dbReference>
<dbReference type="GO" id="GO:0006281">
    <property type="term" value="P:DNA repair"/>
    <property type="evidence" value="ECO:0007669"/>
    <property type="project" value="UniProtKB-KW"/>
</dbReference>
<keyword evidence="1" id="KW-0067">ATP-binding</keyword>
<dbReference type="Gene3D" id="3.40.50.300">
    <property type="entry name" value="P-loop containing nucleotide triphosphate hydrolases"/>
    <property type="match status" value="2"/>
</dbReference>
<feature type="domain" description="Helitron helicase-like" evidence="3">
    <location>
        <begin position="1"/>
        <end position="72"/>
    </location>
</feature>
<dbReference type="FunFam" id="3.40.50.300:FF:002884">
    <property type="entry name" value="ATP-dependent DNA helicase"/>
    <property type="match status" value="1"/>
</dbReference>
<comment type="similarity">
    <text evidence="1">Belongs to the helicase family.</text>
</comment>
<evidence type="ECO:0000313" key="5">
    <source>
        <dbReference type="EMBL" id="PKU86420.1"/>
    </source>
</evidence>
<dbReference type="InterPro" id="IPR025476">
    <property type="entry name" value="Helitron_helicase-like"/>
</dbReference>
<comment type="cofactor">
    <cofactor evidence="1">
        <name>Mg(2+)</name>
        <dbReference type="ChEBI" id="CHEBI:18420"/>
    </cofactor>
</comment>